<proteinExistence type="predicted"/>
<organism evidence="1 2">
    <name type="scientific">Linum tenue</name>
    <dbReference type="NCBI Taxonomy" id="586396"/>
    <lineage>
        <taxon>Eukaryota</taxon>
        <taxon>Viridiplantae</taxon>
        <taxon>Streptophyta</taxon>
        <taxon>Embryophyta</taxon>
        <taxon>Tracheophyta</taxon>
        <taxon>Spermatophyta</taxon>
        <taxon>Magnoliopsida</taxon>
        <taxon>eudicotyledons</taxon>
        <taxon>Gunneridae</taxon>
        <taxon>Pentapetalae</taxon>
        <taxon>rosids</taxon>
        <taxon>fabids</taxon>
        <taxon>Malpighiales</taxon>
        <taxon>Linaceae</taxon>
        <taxon>Linum</taxon>
    </lineage>
</organism>
<evidence type="ECO:0000313" key="2">
    <source>
        <dbReference type="Proteomes" id="UP001154282"/>
    </source>
</evidence>
<evidence type="ECO:0008006" key="3">
    <source>
        <dbReference type="Google" id="ProtNLM"/>
    </source>
</evidence>
<dbReference type="AlphaFoldDB" id="A0AAV0MEL2"/>
<dbReference type="Proteomes" id="UP001154282">
    <property type="component" value="Unassembled WGS sequence"/>
</dbReference>
<protein>
    <recommendedName>
        <fullName evidence="3">1-aminocyclopropane-1-carboxylate synthase</fullName>
    </recommendedName>
</protein>
<dbReference type="EMBL" id="CAMGYJ010000007">
    <property type="protein sequence ID" value="CAI0444727.1"/>
    <property type="molecule type" value="Genomic_DNA"/>
</dbReference>
<evidence type="ECO:0000313" key="1">
    <source>
        <dbReference type="EMBL" id="CAI0444727.1"/>
    </source>
</evidence>
<comment type="caution">
    <text evidence="1">The sequence shown here is derived from an EMBL/GenBank/DDBJ whole genome shotgun (WGS) entry which is preliminary data.</text>
</comment>
<name>A0AAV0MEL2_9ROSI</name>
<dbReference type="Gene3D" id="3.90.1150.10">
    <property type="entry name" value="Aspartate Aminotransferase, domain 1"/>
    <property type="match status" value="1"/>
</dbReference>
<sequence>MVFKLNNQMLSKMAIGDGHGENNFYFNDWKAYDSDPYHHHNKLDGVIQMEMGLVENQLCFDLVEEWLKKNPAASICNPEGVGGFKDVAIFQDYHGLPKSRNVITPSLLLLKLNKV</sequence>
<dbReference type="PRINTS" id="PR00753">
    <property type="entry name" value="ACCSYNTHASE"/>
</dbReference>
<gene>
    <name evidence="1" type="ORF">LITE_LOCUS28218</name>
</gene>
<keyword evidence="2" id="KW-1185">Reference proteome</keyword>
<accession>A0AAV0MEL2</accession>
<dbReference type="InterPro" id="IPR015422">
    <property type="entry name" value="PyrdxlP-dep_Trfase_small"/>
</dbReference>
<reference evidence="1" key="1">
    <citation type="submission" date="2022-08" db="EMBL/GenBank/DDBJ databases">
        <authorList>
            <person name="Gutierrez-Valencia J."/>
        </authorList>
    </citation>
    <scope>NUCLEOTIDE SEQUENCE</scope>
</reference>